<dbReference type="Proteomes" id="UP000315647">
    <property type="component" value="Chromosome"/>
</dbReference>
<reference evidence="2 3" key="1">
    <citation type="submission" date="2019-03" db="EMBL/GenBank/DDBJ databases">
        <title>Deep-cultivation of Planctomycetes and their phenomic and genomic characterization uncovers novel biology.</title>
        <authorList>
            <person name="Wiegand S."/>
            <person name="Jogler M."/>
            <person name="Boedeker C."/>
            <person name="Pinto D."/>
            <person name="Vollmers J."/>
            <person name="Rivas-Marin E."/>
            <person name="Kohn T."/>
            <person name="Peeters S.H."/>
            <person name="Heuer A."/>
            <person name="Rast P."/>
            <person name="Oberbeckmann S."/>
            <person name="Bunk B."/>
            <person name="Jeske O."/>
            <person name="Meyerdierks A."/>
            <person name="Storesund J.E."/>
            <person name="Kallscheuer N."/>
            <person name="Luecker S."/>
            <person name="Lage O.M."/>
            <person name="Pohl T."/>
            <person name="Merkel B.J."/>
            <person name="Hornburger P."/>
            <person name="Mueller R.-W."/>
            <person name="Bruemmer F."/>
            <person name="Labrenz M."/>
            <person name="Spormann A.M."/>
            <person name="Op den Camp H."/>
            <person name="Overmann J."/>
            <person name="Amann R."/>
            <person name="Jetten M.S.M."/>
            <person name="Mascher T."/>
            <person name="Medema M.H."/>
            <person name="Devos D.P."/>
            <person name="Kaster A.-K."/>
            <person name="Ovreas L."/>
            <person name="Rohde M."/>
            <person name="Galperin M.Y."/>
            <person name="Jogler C."/>
        </authorList>
    </citation>
    <scope>NUCLEOTIDE SEQUENCE [LARGE SCALE GENOMIC DNA]</scope>
    <source>
        <strain evidence="2 3">Enr10</strain>
    </source>
</reference>
<feature type="transmembrane region" description="Helical" evidence="1">
    <location>
        <begin position="71"/>
        <end position="92"/>
    </location>
</feature>
<sequence length="161" mass="18065">MFRSKVLIYLCILLGTGLGWFHAHAYWITRVRYWRFSQVIDSSDKTICFWIIFGSALLAAVLASWKNRTTLWLTITGITVGWLLFALAGPAYTSSPQSTQQGLLPAGVIWEQLSRQTVGMLLGALVFLYWPEIARFLNSFKGIDSEQLTAPRSPSESRGSS</sequence>
<accession>A0A517Q246</accession>
<evidence type="ECO:0000256" key="1">
    <source>
        <dbReference type="SAM" id="Phobius"/>
    </source>
</evidence>
<dbReference type="RefSeq" id="WP_145448303.1">
    <property type="nucleotide sequence ID" value="NZ_CP037421.1"/>
</dbReference>
<name>A0A517Q246_9PLAN</name>
<dbReference type="AlphaFoldDB" id="A0A517Q246"/>
<feature type="transmembrane region" description="Helical" evidence="1">
    <location>
        <begin position="113"/>
        <end position="130"/>
    </location>
</feature>
<feature type="transmembrane region" description="Helical" evidence="1">
    <location>
        <begin position="6"/>
        <end position="27"/>
    </location>
</feature>
<organism evidence="2 3">
    <name type="scientific">Gimesia panareensis</name>
    <dbReference type="NCBI Taxonomy" id="2527978"/>
    <lineage>
        <taxon>Bacteria</taxon>
        <taxon>Pseudomonadati</taxon>
        <taxon>Planctomycetota</taxon>
        <taxon>Planctomycetia</taxon>
        <taxon>Planctomycetales</taxon>
        <taxon>Planctomycetaceae</taxon>
        <taxon>Gimesia</taxon>
    </lineage>
</organism>
<keyword evidence="1" id="KW-0812">Transmembrane</keyword>
<evidence type="ECO:0000313" key="2">
    <source>
        <dbReference type="EMBL" id="QDT25711.1"/>
    </source>
</evidence>
<evidence type="ECO:0000313" key="3">
    <source>
        <dbReference type="Proteomes" id="UP000315647"/>
    </source>
</evidence>
<gene>
    <name evidence="2" type="ORF">Enr10x_10080</name>
</gene>
<proteinExistence type="predicted"/>
<keyword evidence="1" id="KW-1133">Transmembrane helix</keyword>
<protein>
    <submittedName>
        <fullName evidence="2">Uncharacterized protein</fullName>
    </submittedName>
</protein>
<keyword evidence="1" id="KW-0472">Membrane</keyword>
<keyword evidence="3" id="KW-1185">Reference proteome</keyword>
<dbReference type="EMBL" id="CP037421">
    <property type="protein sequence ID" value="QDT25711.1"/>
    <property type="molecule type" value="Genomic_DNA"/>
</dbReference>
<feature type="transmembrane region" description="Helical" evidence="1">
    <location>
        <begin position="47"/>
        <end position="65"/>
    </location>
</feature>